<organism evidence="6">
    <name type="scientific">marine metagenome</name>
    <dbReference type="NCBI Taxonomy" id="408172"/>
    <lineage>
        <taxon>unclassified sequences</taxon>
        <taxon>metagenomes</taxon>
        <taxon>ecological metagenomes</taxon>
    </lineage>
</organism>
<dbReference type="InterPro" id="IPR017850">
    <property type="entry name" value="Alkaline_phosphatase_core_sf"/>
</dbReference>
<dbReference type="Gene3D" id="3.40.720.10">
    <property type="entry name" value="Alkaline Phosphatase, subunit A"/>
    <property type="match status" value="1"/>
</dbReference>
<gene>
    <name evidence="6" type="ORF">METZ01_LOCUS367477</name>
</gene>
<dbReference type="SUPFAM" id="SSF53649">
    <property type="entry name" value="Alkaline phosphatase-like"/>
    <property type="match status" value="1"/>
</dbReference>
<accession>A0A382SY28</accession>
<evidence type="ECO:0000259" key="5">
    <source>
        <dbReference type="Pfam" id="PF00884"/>
    </source>
</evidence>
<feature type="non-terminal residue" evidence="6">
    <location>
        <position position="307"/>
    </location>
</feature>
<evidence type="ECO:0000256" key="1">
    <source>
        <dbReference type="ARBA" id="ARBA00008779"/>
    </source>
</evidence>
<comment type="similarity">
    <text evidence="1">Belongs to the sulfatase family.</text>
</comment>
<feature type="non-terminal residue" evidence="6">
    <location>
        <position position="1"/>
    </location>
</feature>
<dbReference type="GO" id="GO:0008484">
    <property type="term" value="F:sulfuric ester hydrolase activity"/>
    <property type="evidence" value="ECO:0007669"/>
    <property type="project" value="TreeGrafter"/>
</dbReference>
<dbReference type="Pfam" id="PF00884">
    <property type="entry name" value="Sulfatase"/>
    <property type="match status" value="1"/>
</dbReference>
<keyword evidence="3" id="KW-0378">Hydrolase</keyword>
<dbReference type="PANTHER" id="PTHR45953">
    <property type="entry name" value="IDURONATE 2-SULFATASE"/>
    <property type="match status" value="1"/>
</dbReference>
<name>A0A382SY28_9ZZZZ</name>
<keyword evidence="2" id="KW-0479">Metal-binding</keyword>
<protein>
    <recommendedName>
        <fullName evidence="5">Sulfatase N-terminal domain-containing protein</fullName>
    </recommendedName>
</protein>
<feature type="region of interest" description="Disordered" evidence="4">
    <location>
        <begin position="131"/>
        <end position="155"/>
    </location>
</feature>
<dbReference type="EMBL" id="UINC01132356">
    <property type="protein sequence ID" value="SVD14623.1"/>
    <property type="molecule type" value="Genomic_DNA"/>
</dbReference>
<evidence type="ECO:0000313" key="6">
    <source>
        <dbReference type="EMBL" id="SVD14623.1"/>
    </source>
</evidence>
<reference evidence="6" key="1">
    <citation type="submission" date="2018-05" db="EMBL/GenBank/DDBJ databases">
        <authorList>
            <person name="Lanie J.A."/>
            <person name="Ng W.-L."/>
            <person name="Kazmierczak K.M."/>
            <person name="Andrzejewski T.M."/>
            <person name="Davidsen T.M."/>
            <person name="Wayne K.J."/>
            <person name="Tettelin H."/>
            <person name="Glass J.I."/>
            <person name="Rusch D."/>
            <person name="Podicherti R."/>
            <person name="Tsui H.-C.T."/>
            <person name="Winkler M.E."/>
        </authorList>
    </citation>
    <scope>NUCLEOTIDE SEQUENCE</scope>
</reference>
<dbReference type="GO" id="GO:0005737">
    <property type="term" value="C:cytoplasm"/>
    <property type="evidence" value="ECO:0007669"/>
    <property type="project" value="TreeGrafter"/>
</dbReference>
<evidence type="ECO:0000256" key="4">
    <source>
        <dbReference type="SAM" id="MobiDB-lite"/>
    </source>
</evidence>
<dbReference type="InterPro" id="IPR024607">
    <property type="entry name" value="Sulfatase_CS"/>
</dbReference>
<dbReference type="PROSITE" id="PS00523">
    <property type="entry name" value="SULFATASE_1"/>
    <property type="match status" value="1"/>
</dbReference>
<evidence type="ECO:0000256" key="3">
    <source>
        <dbReference type="ARBA" id="ARBA00022801"/>
    </source>
</evidence>
<dbReference type="AlphaFoldDB" id="A0A382SY28"/>
<dbReference type="InterPro" id="IPR000917">
    <property type="entry name" value="Sulfatase_N"/>
</dbReference>
<dbReference type="PANTHER" id="PTHR45953:SF1">
    <property type="entry name" value="IDURONATE 2-SULFATASE"/>
    <property type="match status" value="1"/>
</dbReference>
<proteinExistence type="inferred from homology"/>
<sequence length="307" mass="35125">AYTPMAVCGPARSSILTGMTVESTGVNTNSKTYFYQDEPVMTTPTFDEILTKNGYHCEYYGKWHAMSNHSDVYKNPKLESENGKSIFEHGGQNHVYMDYINEQFPKPKLKDGEFYDTFVKRPYRPDPIDSYYGKSYNDVKKDKKKRRSQPNLHGELMVPAEHSFTAYQAKETMAAIERLKDVPFSITLSLHMPHAPMTPTKPYYGMYPAEDMTPPVSINDDMSHSPYAKANGRIGMPEYSDPEKIKYMISNYYGIIKEIDVWIGEILKTLDKNGLTDDTLIIFTSDHGEMLGAHGMREKNVFYEESS</sequence>
<feature type="domain" description="Sulfatase N-terminal" evidence="5">
    <location>
        <begin position="2"/>
        <end position="295"/>
    </location>
</feature>
<dbReference type="GO" id="GO:0046872">
    <property type="term" value="F:metal ion binding"/>
    <property type="evidence" value="ECO:0007669"/>
    <property type="project" value="UniProtKB-KW"/>
</dbReference>
<evidence type="ECO:0000256" key="2">
    <source>
        <dbReference type="ARBA" id="ARBA00022723"/>
    </source>
</evidence>